<name>A0ABU8JB52_9GAMM</name>
<comment type="caution">
    <text evidence="1">The sequence shown here is derived from an EMBL/GenBank/DDBJ whole genome shotgun (WGS) entry which is preliminary data.</text>
</comment>
<accession>A0ABU8JB52</accession>
<sequence>MQPDLFCSQDLTPDTVLAVLQHCVGEGHGRTAEQLVHTITGRKGEADQRRLRQVIEALRTAGHRICAHPSHGYYLAATDDELDRACGFLLDRAMTSLRQVSAMKRVALPDLRGQLGLPLEPQP</sequence>
<reference evidence="1 2" key="1">
    <citation type="journal article" date="2014" name="Int. J. Syst. Evol. Microbiol.">
        <title>Fulvimonas yonginensis sp. nov., isolated from greenhouse soil, and emended description of the genus Fulvimonas.</title>
        <authorList>
            <person name="Ahn J.H."/>
            <person name="Kim S.J."/>
            <person name="Weon H.Y."/>
            <person name="Hong S.B."/>
            <person name="Seok S.J."/>
            <person name="Kwon S.W."/>
        </authorList>
    </citation>
    <scope>NUCLEOTIDE SEQUENCE [LARGE SCALE GENOMIC DNA]</scope>
    <source>
        <strain evidence="1 2">KACC 16952</strain>
    </source>
</reference>
<dbReference type="EMBL" id="JBBBNY010000003">
    <property type="protein sequence ID" value="MEI7036474.1"/>
    <property type="molecule type" value="Genomic_DNA"/>
</dbReference>
<proteinExistence type="predicted"/>
<organism evidence="1 2">
    <name type="scientific">Fulvimonas yonginensis</name>
    <dbReference type="NCBI Taxonomy" id="1495200"/>
    <lineage>
        <taxon>Bacteria</taxon>
        <taxon>Pseudomonadati</taxon>
        <taxon>Pseudomonadota</taxon>
        <taxon>Gammaproteobacteria</taxon>
        <taxon>Lysobacterales</taxon>
        <taxon>Rhodanobacteraceae</taxon>
        <taxon>Fulvimonas</taxon>
    </lineage>
</organism>
<gene>
    <name evidence="1" type="ORF">WAT24_06865</name>
</gene>
<dbReference type="Proteomes" id="UP001381174">
    <property type="component" value="Unassembled WGS sequence"/>
</dbReference>
<evidence type="ECO:0000313" key="2">
    <source>
        <dbReference type="Proteomes" id="UP001381174"/>
    </source>
</evidence>
<protein>
    <submittedName>
        <fullName evidence="1">Uncharacterized protein</fullName>
    </submittedName>
</protein>
<dbReference type="RefSeq" id="WP_336807090.1">
    <property type="nucleotide sequence ID" value="NZ_JBBBNY010000003.1"/>
</dbReference>
<keyword evidence="2" id="KW-1185">Reference proteome</keyword>
<evidence type="ECO:0000313" key="1">
    <source>
        <dbReference type="EMBL" id="MEI7036474.1"/>
    </source>
</evidence>